<dbReference type="SUPFAM" id="SSF51735">
    <property type="entry name" value="NAD(P)-binding Rossmann-fold domains"/>
    <property type="match status" value="1"/>
</dbReference>
<keyword evidence="4" id="KW-1185">Reference proteome</keyword>
<evidence type="ECO:0000259" key="2">
    <source>
        <dbReference type="SMART" id="SM00829"/>
    </source>
</evidence>
<dbReference type="KEGG" id="csa:Csal_0797"/>
<dbReference type="PANTHER" id="PTHR43205:SF7">
    <property type="entry name" value="PROSTAGLANDIN REDUCTASE 1"/>
    <property type="match status" value="1"/>
</dbReference>
<evidence type="ECO:0000256" key="1">
    <source>
        <dbReference type="ARBA" id="ARBA00023002"/>
    </source>
</evidence>
<dbReference type="PANTHER" id="PTHR43205">
    <property type="entry name" value="PROSTAGLANDIN REDUCTASE"/>
    <property type="match status" value="1"/>
</dbReference>
<reference evidence="3 4" key="1">
    <citation type="journal article" date="2011" name="Stand. Genomic Sci.">
        <title>Complete genome sequence of the halophilic and highly halotolerant Chromohalobacter salexigens type strain (1H11(T)).</title>
        <authorList>
            <person name="Copeland A."/>
            <person name="O'Connor K."/>
            <person name="Lucas S."/>
            <person name="Lapidus A."/>
            <person name="Berry K.W."/>
            <person name="Detter J.C."/>
            <person name="Del Rio T.G."/>
            <person name="Hammon N."/>
            <person name="Dalin E."/>
            <person name="Tice H."/>
            <person name="Pitluck S."/>
            <person name="Bruce D."/>
            <person name="Goodwin L."/>
            <person name="Han C."/>
            <person name="Tapia R."/>
            <person name="Saunders E."/>
            <person name="Schmutz J."/>
            <person name="Brettin T."/>
            <person name="Larimer F."/>
            <person name="Land M."/>
            <person name="Hauser L."/>
            <person name="Vargas C."/>
            <person name="Nieto J.J."/>
            <person name="Kyrpides N.C."/>
            <person name="Ivanova N."/>
            <person name="Goker M."/>
            <person name="Klenk H.P."/>
            <person name="Csonka L.N."/>
            <person name="Woyke T."/>
        </authorList>
    </citation>
    <scope>NUCLEOTIDE SEQUENCE [LARGE SCALE GENOMIC DNA]</scope>
    <source>
        <strain evidence="4">ATCC BAA-138 / DSM 3043 / CIP 106854 / NCIMB 13768 / 1H11</strain>
    </source>
</reference>
<dbReference type="eggNOG" id="COG2130">
    <property type="taxonomic scope" value="Bacteria"/>
</dbReference>
<dbReference type="InterPro" id="IPR020843">
    <property type="entry name" value="ER"/>
</dbReference>
<keyword evidence="1" id="KW-0560">Oxidoreductase</keyword>
<dbReference type="InterPro" id="IPR045010">
    <property type="entry name" value="MDR_fam"/>
</dbReference>
<dbReference type="CDD" id="cd05288">
    <property type="entry name" value="PGDH"/>
    <property type="match status" value="1"/>
</dbReference>
<dbReference type="SMART" id="SM00829">
    <property type="entry name" value="PKS_ER"/>
    <property type="match status" value="1"/>
</dbReference>
<dbReference type="InterPro" id="IPR011032">
    <property type="entry name" value="GroES-like_sf"/>
</dbReference>
<accession>Q1QZF4</accession>
<sequence length="334" mass="36192">MESRYFTIHSHPKGLPTRDVFSLESRTLPALEAGEVRVRNRWLSVDPYMRGRMDGVTTYVEPFTLGQPLEGAAIGEVLESRDERFSPGDLVAHMGGWRDVAQLPGSGLQALPDLEVPPQAFLGVLGMPGMTAWTGLNRIAQLKEGERVLVSAASGAVGSLAVQLAKAKGCHVVGIAGAPEKLEWLESLGVRAVSYRDKDARQLGADLHDASPEGVDVYYENVGGICLEAALDNIRVGARIAVCGLIDGYNAETPSPGPSNLSRLLIRRARMEGFIVTDAQNWEHYPTFLKDVGPLVAQGKLDYKETVEDGLERTPDAFLKLFEGGNTGKMLVRL</sequence>
<dbReference type="InterPro" id="IPR041694">
    <property type="entry name" value="ADH_N_2"/>
</dbReference>
<dbReference type="EMBL" id="CP000285">
    <property type="protein sequence ID" value="ABE58154.1"/>
    <property type="molecule type" value="Genomic_DNA"/>
</dbReference>
<feature type="domain" description="Enoyl reductase (ER)" evidence="2">
    <location>
        <begin position="17"/>
        <end position="332"/>
    </location>
</feature>
<dbReference type="Gene3D" id="3.40.50.720">
    <property type="entry name" value="NAD(P)-binding Rossmann-like Domain"/>
    <property type="match status" value="1"/>
</dbReference>
<dbReference type="InterPro" id="IPR013149">
    <property type="entry name" value="ADH-like_C"/>
</dbReference>
<dbReference type="InterPro" id="IPR036291">
    <property type="entry name" value="NAD(P)-bd_dom_sf"/>
</dbReference>
<dbReference type="HOGENOM" id="CLU_026673_29_2_6"/>
<dbReference type="FunFam" id="3.40.50.720:FF:000121">
    <property type="entry name" value="Prostaglandin reductase 2"/>
    <property type="match status" value="1"/>
</dbReference>
<proteinExistence type="predicted"/>
<gene>
    <name evidence="3" type="ordered locus">Csal_0797</name>
</gene>
<evidence type="ECO:0000313" key="4">
    <source>
        <dbReference type="Proteomes" id="UP000000239"/>
    </source>
</evidence>
<evidence type="ECO:0000313" key="3">
    <source>
        <dbReference type="EMBL" id="ABE58154.1"/>
    </source>
</evidence>
<dbReference type="Pfam" id="PF00107">
    <property type="entry name" value="ADH_zinc_N"/>
    <property type="match status" value="1"/>
</dbReference>
<dbReference type="Pfam" id="PF16884">
    <property type="entry name" value="ADH_N_2"/>
    <property type="match status" value="1"/>
</dbReference>
<organism evidence="3 4">
    <name type="scientific">Chromohalobacter israelensis (strain ATCC BAA-138 / DSM 3043 / CIP 106854 / NCIMB 13768 / 1H11)</name>
    <name type="common">Chromohalobacter salexigens</name>
    <dbReference type="NCBI Taxonomy" id="290398"/>
    <lineage>
        <taxon>Bacteria</taxon>
        <taxon>Pseudomonadati</taxon>
        <taxon>Pseudomonadota</taxon>
        <taxon>Gammaproteobacteria</taxon>
        <taxon>Oceanospirillales</taxon>
        <taxon>Halomonadaceae</taxon>
        <taxon>Chromohalobacter</taxon>
    </lineage>
</organism>
<dbReference type="SUPFAM" id="SSF50129">
    <property type="entry name" value="GroES-like"/>
    <property type="match status" value="2"/>
</dbReference>
<dbReference type="RefSeq" id="WP_011506100.1">
    <property type="nucleotide sequence ID" value="NC_007963.1"/>
</dbReference>
<dbReference type="Proteomes" id="UP000000239">
    <property type="component" value="Chromosome"/>
</dbReference>
<dbReference type="Gene3D" id="3.90.180.10">
    <property type="entry name" value="Medium-chain alcohol dehydrogenases, catalytic domain"/>
    <property type="match status" value="1"/>
</dbReference>
<dbReference type="STRING" id="290398.Csal_0797"/>
<dbReference type="GO" id="GO:0016628">
    <property type="term" value="F:oxidoreductase activity, acting on the CH-CH group of donors, NAD or NADP as acceptor"/>
    <property type="evidence" value="ECO:0007669"/>
    <property type="project" value="InterPro"/>
</dbReference>
<protein>
    <submittedName>
        <fullName evidence="3">Alcohol dehydrogenase, zinc-binding protein</fullName>
    </submittedName>
</protein>
<name>Q1QZF4_CHRI1</name>
<dbReference type="OrthoDB" id="9805663at2"/>
<dbReference type="AlphaFoldDB" id="Q1QZF4"/>
<dbReference type="GeneID" id="95333545"/>